<sequence length="114" mass="13435">MRAFVIIISVLFCFSCEKHGIFQSETDEHFLIIQEEIRNMPDIPINFYWKLKDKGQFVTPPVTTCLTSEVHFEKPYIIANGVKFHAYYWTRTENKIDAPNRSVKSMIIAFNKEK</sequence>
<keyword evidence="2" id="KW-1185">Reference proteome</keyword>
<name>A0A6G9AUW2_9BACT</name>
<dbReference type="Proteomes" id="UP000501802">
    <property type="component" value="Chromosome"/>
</dbReference>
<dbReference type="RefSeq" id="WP_167216009.1">
    <property type="nucleotide sequence ID" value="NZ_CP050063.1"/>
</dbReference>
<accession>A0A6G9AUW2</accession>
<dbReference type="EMBL" id="CP050063">
    <property type="protein sequence ID" value="QIP16272.1"/>
    <property type="molecule type" value="Genomic_DNA"/>
</dbReference>
<dbReference type="AlphaFoldDB" id="A0A6G9AUW2"/>
<gene>
    <name evidence="1" type="ORF">G8759_28345</name>
</gene>
<protein>
    <submittedName>
        <fullName evidence="1">Uncharacterized protein</fullName>
    </submittedName>
</protein>
<evidence type="ECO:0000313" key="2">
    <source>
        <dbReference type="Proteomes" id="UP000501802"/>
    </source>
</evidence>
<dbReference type="KEGG" id="spib:G8759_28345"/>
<reference evidence="1 2" key="1">
    <citation type="submission" date="2020-03" db="EMBL/GenBank/DDBJ databases">
        <authorList>
            <person name="Kim M.K."/>
        </authorList>
    </citation>
    <scope>NUCLEOTIDE SEQUENCE [LARGE SCALE GENOMIC DNA]</scope>
    <source>
        <strain evidence="1 2">BT328</strain>
    </source>
</reference>
<organism evidence="1 2">
    <name type="scientific">Spirosoma aureum</name>
    <dbReference type="NCBI Taxonomy" id="2692134"/>
    <lineage>
        <taxon>Bacteria</taxon>
        <taxon>Pseudomonadati</taxon>
        <taxon>Bacteroidota</taxon>
        <taxon>Cytophagia</taxon>
        <taxon>Cytophagales</taxon>
        <taxon>Cytophagaceae</taxon>
        <taxon>Spirosoma</taxon>
    </lineage>
</organism>
<proteinExistence type="predicted"/>
<evidence type="ECO:0000313" key="1">
    <source>
        <dbReference type="EMBL" id="QIP16272.1"/>
    </source>
</evidence>